<dbReference type="Pfam" id="PF02632">
    <property type="entry name" value="BioY"/>
    <property type="match status" value="1"/>
</dbReference>
<dbReference type="PIRSF" id="PIRSF016661">
    <property type="entry name" value="BioY"/>
    <property type="match status" value="1"/>
</dbReference>
<sequence length="180" mass="19820">MTILTCWIKKRTFIEKLLIFGFTNFLLIACAQVYIYLPFTPVPITGQTLGVLLTGALLGSRYGTAVVATYVTEGLVGLPVFAGWKGGIITFLGPTGGYILGFIFAAFIVGWLFEQGWYKKLNSTIAAFIIGNVIIYIFGLPWLAIFVGWQKVLQMGLFPFLPGDLLKLIIASLVTRSLLR</sequence>
<proteinExistence type="inferred from homology"/>
<name>A0A7V4JNZ7_9BACT</name>
<dbReference type="GO" id="GO:0015225">
    <property type="term" value="F:biotin transmembrane transporter activity"/>
    <property type="evidence" value="ECO:0007669"/>
    <property type="project" value="UniProtKB-UniRule"/>
</dbReference>
<dbReference type="GO" id="GO:0005886">
    <property type="term" value="C:plasma membrane"/>
    <property type="evidence" value="ECO:0007669"/>
    <property type="project" value="UniProtKB-SubCell"/>
</dbReference>
<feature type="transmembrane region" description="Helical" evidence="3">
    <location>
        <begin position="91"/>
        <end position="113"/>
    </location>
</feature>
<reference evidence="4" key="1">
    <citation type="journal article" date="2020" name="mSystems">
        <title>Genome- and Community-Level Interaction Insights into Carbon Utilization and Element Cycling Functions of Hydrothermarchaeota in Hydrothermal Sediment.</title>
        <authorList>
            <person name="Zhou Z."/>
            <person name="Liu Y."/>
            <person name="Xu W."/>
            <person name="Pan J."/>
            <person name="Luo Z.H."/>
            <person name="Li M."/>
        </authorList>
    </citation>
    <scope>NUCLEOTIDE SEQUENCE [LARGE SCALE GENOMIC DNA]</scope>
    <source>
        <strain evidence="4">SpSt-711</strain>
    </source>
</reference>
<dbReference type="EMBL" id="DTEI01000001">
    <property type="protein sequence ID" value="HGU15049.1"/>
    <property type="molecule type" value="Genomic_DNA"/>
</dbReference>
<dbReference type="AlphaFoldDB" id="A0A7V4JNZ7"/>
<protein>
    <recommendedName>
        <fullName evidence="2">Biotin transporter</fullName>
    </recommendedName>
</protein>
<evidence type="ECO:0000256" key="1">
    <source>
        <dbReference type="ARBA" id="ARBA00010692"/>
    </source>
</evidence>
<keyword evidence="3" id="KW-0812">Transmembrane</keyword>
<keyword evidence="2" id="KW-0813">Transport</keyword>
<feature type="transmembrane region" description="Helical" evidence="3">
    <location>
        <begin position="17"/>
        <end position="37"/>
    </location>
</feature>
<keyword evidence="2 3" id="KW-0472">Membrane</keyword>
<dbReference type="Gene3D" id="1.10.1760.20">
    <property type="match status" value="1"/>
</dbReference>
<evidence type="ECO:0000256" key="2">
    <source>
        <dbReference type="PIRNR" id="PIRNR016661"/>
    </source>
</evidence>
<dbReference type="InterPro" id="IPR003784">
    <property type="entry name" value="BioY"/>
</dbReference>
<comment type="subcellular location">
    <subcellularLocation>
        <location evidence="2">Cell membrane</location>
        <topology evidence="2">Multi-pass membrane protein</topology>
    </subcellularLocation>
</comment>
<evidence type="ECO:0000313" key="4">
    <source>
        <dbReference type="EMBL" id="HGU15049.1"/>
    </source>
</evidence>
<organism evidence="4">
    <name type="scientific">Thermodesulfobacterium geofontis</name>
    <dbReference type="NCBI Taxonomy" id="1295609"/>
    <lineage>
        <taxon>Bacteria</taxon>
        <taxon>Pseudomonadati</taxon>
        <taxon>Thermodesulfobacteriota</taxon>
        <taxon>Thermodesulfobacteria</taxon>
        <taxon>Thermodesulfobacteriales</taxon>
        <taxon>Thermodesulfobacteriaceae</taxon>
        <taxon>Thermodesulfobacterium</taxon>
    </lineage>
</organism>
<comment type="caution">
    <text evidence="4">The sequence shown here is derived from an EMBL/GenBank/DDBJ whole genome shotgun (WGS) entry which is preliminary data.</text>
</comment>
<keyword evidence="2" id="KW-1003">Cell membrane</keyword>
<feature type="transmembrane region" description="Helical" evidence="3">
    <location>
        <begin position="125"/>
        <end position="149"/>
    </location>
</feature>
<gene>
    <name evidence="4" type="ORF">ENU91_00045</name>
</gene>
<dbReference type="PANTHER" id="PTHR34295">
    <property type="entry name" value="BIOTIN TRANSPORTER BIOY"/>
    <property type="match status" value="1"/>
</dbReference>
<evidence type="ECO:0000256" key="3">
    <source>
        <dbReference type="SAM" id="Phobius"/>
    </source>
</evidence>
<comment type="similarity">
    <text evidence="1 2">Belongs to the BioY family.</text>
</comment>
<keyword evidence="3" id="KW-1133">Transmembrane helix</keyword>
<dbReference type="PANTHER" id="PTHR34295:SF1">
    <property type="entry name" value="BIOTIN TRANSPORTER BIOY"/>
    <property type="match status" value="1"/>
</dbReference>
<accession>A0A7V4JNZ7</accession>